<dbReference type="STRING" id="571913.VV02_12030"/>
<protein>
    <submittedName>
        <fullName evidence="2">Amino acid transporter</fullName>
    </submittedName>
</protein>
<feature type="transmembrane region" description="Helical" evidence="1">
    <location>
        <begin position="398"/>
        <end position="418"/>
    </location>
</feature>
<keyword evidence="1" id="KW-1133">Transmembrane helix</keyword>
<evidence type="ECO:0000256" key="1">
    <source>
        <dbReference type="SAM" id="Phobius"/>
    </source>
</evidence>
<proteinExistence type="predicted"/>
<feature type="transmembrane region" description="Helical" evidence="1">
    <location>
        <begin position="430"/>
        <end position="448"/>
    </location>
</feature>
<feature type="transmembrane region" description="Helical" evidence="1">
    <location>
        <begin position="156"/>
        <end position="172"/>
    </location>
</feature>
<feature type="transmembrane region" description="Helical" evidence="1">
    <location>
        <begin position="58"/>
        <end position="83"/>
    </location>
</feature>
<dbReference type="Gene3D" id="1.20.1740.10">
    <property type="entry name" value="Amino acid/polyamine transporter I"/>
    <property type="match status" value="1"/>
</dbReference>
<name>A0A0K1JIL6_9MICO</name>
<dbReference type="Proteomes" id="UP000066480">
    <property type="component" value="Chromosome"/>
</dbReference>
<dbReference type="OrthoDB" id="232755at2"/>
<feature type="transmembrane region" description="Helical" evidence="1">
    <location>
        <begin position="179"/>
        <end position="202"/>
    </location>
</feature>
<evidence type="ECO:0000313" key="3">
    <source>
        <dbReference type="Proteomes" id="UP000066480"/>
    </source>
</evidence>
<feature type="transmembrane region" description="Helical" evidence="1">
    <location>
        <begin position="334"/>
        <end position="355"/>
    </location>
</feature>
<keyword evidence="1" id="KW-0812">Transmembrane</keyword>
<dbReference type="RefSeq" id="WP_052591757.1">
    <property type="nucleotide sequence ID" value="NZ_CP011112.1"/>
</dbReference>
<feature type="transmembrane region" description="Helical" evidence="1">
    <location>
        <begin position="222"/>
        <end position="243"/>
    </location>
</feature>
<accession>A0A0K1JIL6</accession>
<keyword evidence="3" id="KW-1185">Reference proteome</keyword>
<dbReference type="AlphaFoldDB" id="A0A0K1JIL6"/>
<feature type="transmembrane region" description="Helical" evidence="1">
    <location>
        <begin position="454"/>
        <end position="473"/>
    </location>
</feature>
<reference evidence="2 3" key="1">
    <citation type="submission" date="2015-03" db="EMBL/GenBank/DDBJ databases">
        <title>Luteipulveratus halotolerans sp. nov., a novel actinobacterium (Dermacoccaceae) from Sarawak, Malaysia.</title>
        <authorList>
            <person name="Juboi H."/>
            <person name="Basik A."/>
            <person name="Shamsul S.S."/>
            <person name="Arnold P."/>
            <person name="Schmitt E.K."/>
            <person name="Sanglier J.-J."/>
            <person name="Yeo T."/>
        </authorList>
    </citation>
    <scope>NUCLEOTIDE SEQUENCE [LARGE SCALE GENOMIC DNA]</scope>
    <source>
        <strain evidence="2 3">MN07-A0370</strain>
    </source>
</reference>
<sequence length="645" mass="69622">MTRRRFNRWFLDAEQADPGGYYEGEKEAESQHHVQPWWRVMCLTGVDYFSTLGYQPGIAALAAGAVAPVATLVLVLITLFGALPMYRRVATESPRGDGSLSMLERLLSYWQSKILVLALIGFVATGFIITITLSAADASAHMVENPFMHDTLSGQQVPVTLGLIALLAAVFLKGFKEAIGVAVVLVVLYLGLSAVVIGDGLIEVLTHPDRFDGWVDAMKAEHTLPLGVIGAALLVFPALALGLSGFETGVVVMPLVKGDPSDTPAQPLGRIRNAKKLLTTAALIMSVLLISSSLVTTLLIPEDEFEQGGGANGRALAFLAHERLGETFGTAYDVATIGILWFAGASAMAGLLNIVPRYLPRYGMAPDWARSTRPLVVVLTVVAALVTIFFKADVDDQAGAYATGVLALMTSAAVAVFLTELRRGHRRNAVLFCVVSVVFIYTTVVTIAKEPEGLLIALLFIAAIVVLSVTSRVRRSTELRVQRVVFDEESENLLADALKGPQPVRFIANKLDAGDEDEYIEKSLEVRLDNHLSEGEDAIFLEVEVTDASDFISPVTVTSTRIGKHRILRATGTSIPNVLAAVLLYVRDRAEVPPHAYFEWSESGPGQNALRFLLAGEGDVPPLTHEVLRRAEPDEARRPQVHVGG</sequence>
<organism evidence="2 3">
    <name type="scientific">Luteipulveratus mongoliensis</name>
    <dbReference type="NCBI Taxonomy" id="571913"/>
    <lineage>
        <taxon>Bacteria</taxon>
        <taxon>Bacillati</taxon>
        <taxon>Actinomycetota</taxon>
        <taxon>Actinomycetes</taxon>
        <taxon>Micrococcales</taxon>
        <taxon>Dermacoccaceae</taxon>
        <taxon>Luteipulveratus</taxon>
    </lineage>
</organism>
<feature type="transmembrane region" description="Helical" evidence="1">
    <location>
        <begin position="375"/>
        <end position="392"/>
    </location>
</feature>
<feature type="transmembrane region" description="Helical" evidence="1">
    <location>
        <begin position="114"/>
        <end position="136"/>
    </location>
</feature>
<evidence type="ECO:0000313" key="2">
    <source>
        <dbReference type="EMBL" id="AKU16423.1"/>
    </source>
</evidence>
<feature type="transmembrane region" description="Helical" evidence="1">
    <location>
        <begin position="277"/>
        <end position="300"/>
    </location>
</feature>
<keyword evidence="1" id="KW-0472">Membrane</keyword>
<dbReference type="EMBL" id="CP011112">
    <property type="protein sequence ID" value="AKU16423.1"/>
    <property type="molecule type" value="Genomic_DNA"/>
</dbReference>
<dbReference type="KEGG" id="lmoi:VV02_12030"/>
<dbReference type="PATRIC" id="fig|571913.6.peg.2452"/>
<gene>
    <name evidence="2" type="ORF">VV02_12030</name>
</gene>